<organism evidence="3 4">
    <name type="scientific">Cylindrodendrum hubeiense</name>
    <dbReference type="NCBI Taxonomy" id="595255"/>
    <lineage>
        <taxon>Eukaryota</taxon>
        <taxon>Fungi</taxon>
        <taxon>Dikarya</taxon>
        <taxon>Ascomycota</taxon>
        <taxon>Pezizomycotina</taxon>
        <taxon>Sordariomycetes</taxon>
        <taxon>Hypocreomycetidae</taxon>
        <taxon>Hypocreales</taxon>
        <taxon>Nectriaceae</taxon>
        <taxon>Cylindrodendrum</taxon>
    </lineage>
</organism>
<keyword evidence="1" id="KW-0808">Transferase</keyword>
<name>A0A9P5H0Q8_9HYPO</name>
<dbReference type="SUPFAM" id="SSF53271">
    <property type="entry name" value="PRTase-like"/>
    <property type="match status" value="1"/>
</dbReference>
<dbReference type="OrthoDB" id="191723at2759"/>
<evidence type="ECO:0000313" key="3">
    <source>
        <dbReference type="EMBL" id="KAF7532834.1"/>
    </source>
</evidence>
<dbReference type="Proteomes" id="UP000722485">
    <property type="component" value="Unassembled WGS sequence"/>
</dbReference>
<dbReference type="InterPro" id="IPR029055">
    <property type="entry name" value="Ntn_hydrolases_N"/>
</dbReference>
<keyword evidence="2" id="KW-0315">Glutamine amidotransferase</keyword>
<keyword evidence="4" id="KW-1185">Reference proteome</keyword>
<evidence type="ECO:0000256" key="2">
    <source>
        <dbReference type="ARBA" id="ARBA00022962"/>
    </source>
</evidence>
<dbReference type="EMBL" id="JAANBB010000868">
    <property type="protein sequence ID" value="KAF7532834.1"/>
    <property type="molecule type" value="Genomic_DNA"/>
</dbReference>
<reference evidence="3" key="1">
    <citation type="submission" date="2020-03" db="EMBL/GenBank/DDBJ databases">
        <title>Draft Genome Sequence of Cylindrodendrum hubeiense.</title>
        <authorList>
            <person name="Buettner E."/>
            <person name="Kellner H."/>
        </authorList>
    </citation>
    <scope>NUCLEOTIDE SEQUENCE</scope>
    <source>
        <strain evidence="3">IHI 201604</strain>
    </source>
</reference>
<accession>A0A9P5H0Q8</accession>
<proteinExistence type="predicted"/>
<evidence type="ECO:0000313" key="4">
    <source>
        <dbReference type="Proteomes" id="UP000722485"/>
    </source>
</evidence>
<comment type="caution">
    <text evidence="3">The sequence shown here is derived from an EMBL/GenBank/DDBJ whole genome shotgun (WGS) entry which is preliminary data.</text>
</comment>
<protein>
    <submittedName>
        <fullName evidence="3">Uncharacterized protein</fullName>
    </submittedName>
</protein>
<dbReference type="PANTHER" id="PTHR11907">
    <property type="entry name" value="AMIDOPHOSPHORIBOSYLTRANSFERASE"/>
    <property type="match status" value="1"/>
</dbReference>
<dbReference type="AlphaFoldDB" id="A0A9P5H0Q8"/>
<gene>
    <name evidence="3" type="ORF">G7Z17_g13589</name>
</gene>
<dbReference type="InterPro" id="IPR029057">
    <property type="entry name" value="PRTase-like"/>
</dbReference>
<dbReference type="Gene3D" id="3.40.50.2020">
    <property type="match status" value="1"/>
</dbReference>
<dbReference type="GO" id="GO:0016740">
    <property type="term" value="F:transferase activity"/>
    <property type="evidence" value="ECO:0007669"/>
    <property type="project" value="UniProtKB-KW"/>
</dbReference>
<sequence>MESESAGQVASLIDDSIVRGTTSREIVHMAIDFASPTELIAHGKTRQEVARHINANEVIYQDIEDLKLACTKTSPESLIKDFEVGFFNRQYQTEVPEGYVDPLGELRGNKRKLPVVEDGLPL</sequence>
<dbReference type="Gene3D" id="3.60.20.10">
    <property type="entry name" value="Glutamine Phosphoribosylpyrophosphate, subunit 1, domain 1"/>
    <property type="match status" value="1"/>
</dbReference>
<evidence type="ECO:0000256" key="1">
    <source>
        <dbReference type="ARBA" id="ARBA00022679"/>
    </source>
</evidence>